<keyword evidence="4 8" id="KW-1133">Transmembrane helix</keyword>
<feature type="coiled-coil region" evidence="6">
    <location>
        <begin position="462"/>
        <end position="554"/>
    </location>
</feature>
<evidence type="ECO:0000256" key="8">
    <source>
        <dbReference type="SAM" id="Phobius"/>
    </source>
</evidence>
<keyword evidence="11" id="KW-1185">Reference proteome</keyword>
<keyword evidence="3 8" id="KW-0812">Transmembrane</keyword>
<dbReference type="Proteomes" id="UP001497522">
    <property type="component" value="Chromosome 2"/>
</dbReference>
<evidence type="ECO:0000256" key="7">
    <source>
        <dbReference type="SAM" id="MobiDB-lite"/>
    </source>
</evidence>
<feature type="compositionally biased region" description="Low complexity" evidence="7">
    <location>
        <begin position="400"/>
        <end position="415"/>
    </location>
</feature>
<dbReference type="InterPro" id="IPR030184">
    <property type="entry name" value="WAT1-related"/>
</dbReference>
<feature type="transmembrane region" description="Helical" evidence="8">
    <location>
        <begin position="21"/>
        <end position="41"/>
    </location>
</feature>
<dbReference type="SUPFAM" id="SSF103481">
    <property type="entry name" value="Multidrug resistance efflux transporter EmrE"/>
    <property type="match status" value="2"/>
</dbReference>
<dbReference type="EMBL" id="OZ023703">
    <property type="protein sequence ID" value="CAK9871996.1"/>
    <property type="molecule type" value="Genomic_DNA"/>
</dbReference>
<dbReference type="InterPro" id="IPR037185">
    <property type="entry name" value="EmrE-like"/>
</dbReference>
<evidence type="ECO:0000256" key="1">
    <source>
        <dbReference type="ARBA" id="ARBA00004141"/>
    </source>
</evidence>
<evidence type="ECO:0000256" key="3">
    <source>
        <dbReference type="ARBA" id="ARBA00022692"/>
    </source>
</evidence>
<feature type="transmembrane region" description="Helical" evidence="8">
    <location>
        <begin position="272"/>
        <end position="295"/>
    </location>
</feature>
<dbReference type="InterPro" id="IPR000620">
    <property type="entry name" value="EamA_dom"/>
</dbReference>
<feature type="transmembrane region" description="Helical" evidence="8">
    <location>
        <begin position="326"/>
        <end position="346"/>
    </location>
</feature>
<gene>
    <name evidence="10" type="ORF">CSSPJE1EN2_LOCUS14593</name>
</gene>
<dbReference type="Pfam" id="PF00892">
    <property type="entry name" value="EamA"/>
    <property type="match status" value="2"/>
</dbReference>
<proteinExistence type="inferred from homology"/>
<feature type="transmembrane region" description="Helical" evidence="8">
    <location>
        <begin position="208"/>
        <end position="228"/>
    </location>
</feature>
<comment type="similarity">
    <text evidence="2">Belongs to the drug/metabolite transporter (DMT) superfamily. Plant drug/metabolite exporter (P-DME) (TC 2.A.7.4) family.</text>
</comment>
<feature type="transmembrane region" description="Helical" evidence="8">
    <location>
        <begin position="144"/>
        <end position="163"/>
    </location>
</feature>
<evidence type="ECO:0000256" key="5">
    <source>
        <dbReference type="ARBA" id="ARBA00023136"/>
    </source>
</evidence>
<evidence type="ECO:0000313" key="10">
    <source>
        <dbReference type="EMBL" id="CAK9871996.1"/>
    </source>
</evidence>
<feature type="domain" description="EamA" evidence="9">
    <location>
        <begin position="20"/>
        <end position="143"/>
    </location>
</feature>
<feature type="transmembrane region" description="Helical" evidence="8">
    <location>
        <begin position="111"/>
        <end position="132"/>
    </location>
</feature>
<protein>
    <recommendedName>
        <fullName evidence="9">EamA domain-containing protein</fullName>
    </recommendedName>
</protein>
<evidence type="ECO:0000256" key="2">
    <source>
        <dbReference type="ARBA" id="ARBA00007635"/>
    </source>
</evidence>
<accession>A0ABP1B9U1</accession>
<comment type="subcellular location">
    <subcellularLocation>
        <location evidence="1">Membrane</location>
        <topology evidence="1">Multi-pass membrane protein</topology>
    </subcellularLocation>
</comment>
<dbReference type="PANTHER" id="PTHR31218">
    <property type="entry name" value="WAT1-RELATED PROTEIN"/>
    <property type="match status" value="1"/>
</dbReference>
<feature type="transmembrane region" description="Helical" evidence="8">
    <location>
        <begin position="81"/>
        <end position="105"/>
    </location>
</feature>
<evidence type="ECO:0000313" key="11">
    <source>
        <dbReference type="Proteomes" id="UP001497522"/>
    </source>
</evidence>
<evidence type="ECO:0000256" key="6">
    <source>
        <dbReference type="SAM" id="Coils"/>
    </source>
</evidence>
<keyword evidence="6" id="KW-0175">Coiled coil</keyword>
<dbReference type="CDD" id="cd06503">
    <property type="entry name" value="ATP-synt_Fo_b"/>
    <property type="match status" value="1"/>
</dbReference>
<feature type="domain" description="EamA" evidence="9">
    <location>
        <begin position="208"/>
        <end position="345"/>
    </location>
</feature>
<keyword evidence="5 8" id="KW-0472">Membrane</keyword>
<feature type="region of interest" description="Disordered" evidence="7">
    <location>
        <begin position="363"/>
        <end position="415"/>
    </location>
</feature>
<evidence type="ECO:0000256" key="4">
    <source>
        <dbReference type="ARBA" id="ARBA00022989"/>
    </source>
</evidence>
<evidence type="ECO:0000259" key="9">
    <source>
        <dbReference type="Pfam" id="PF00892"/>
    </source>
</evidence>
<name>A0ABP1B9U1_9BRYO</name>
<feature type="transmembrane region" description="Helical" evidence="8">
    <location>
        <begin position="240"/>
        <end position="260"/>
    </location>
</feature>
<feature type="transmembrane region" description="Helical" evidence="8">
    <location>
        <begin position="47"/>
        <end position="69"/>
    </location>
</feature>
<organism evidence="10 11">
    <name type="scientific">Sphagnum jensenii</name>
    <dbReference type="NCBI Taxonomy" id="128206"/>
    <lineage>
        <taxon>Eukaryota</taxon>
        <taxon>Viridiplantae</taxon>
        <taxon>Streptophyta</taxon>
        <taxon>Embryophyta</taxon>
        <taxon>Bryophyta</taxon>
        <taxon>Sphagnophytina</taxon>
        <taxon>Sphagnopsida</taxon>
        <taxon>Sphagnales</taxon>
        <taxon>Sphagnaceae</taxon>
        <taxon>Sphagnum</taxon>
    </lineage>
</organism>
<reference evidence="10 11" key="1">
    <citation type="submission" date="2024-03" db="EMBL/GenBank/DDBJ databases">
        <authorList>
            <consortium name="ELIXIR-Norway"/>
            <consortium name="Elixir Norway"/>
        </authorList>
    </citation>
    <scope>NUCLEOTIDE SEQUENCE [LARGE SCALE GENOMIC DNA]</scope>
</reference>
<feature type="transmembrane region" description="Helical" evidence="8">
    <location>
        <begin position="301"/>
        <end position="321"/>
    </location>
</feature>
<sequence length="581" mass="62534">MEEAHDGCLAPGSRVRPGVHLLMLLTQVVVGSYLVVAKIALSGGVQQLVFAVYRDAFGICLLIPFAYFYELKTRKWLTLEVLARYTCLGFVGMYLNQILLYTGLILTSATFAAAMQMLVPVFTLIIATIFQLESIQWKQRWGQAKILGILASATGAVVMISYKGPPLLENRFTANLLPVPVEFLPAGLRSFLHSLSAVVGFQMDPWKLGAISLVGSSLCLASFINIQAVTLAKHTAPVSLAASVFTIGFLMLTTTAFFMVDTSDWFVSNMGEIVCILYSGAALSALAIGAIAWSISKTGPVLASSYAPFQPIATVILSYILLKETLYVGSFIGAILIVMGLYLVAWGQRAAILAAELLPTTQDDDDDGPKVATANGSAGVKADTTAAGGELPLSPGTKESLSPGSKGSMSPMSPGAAVRNVKAETIAEAHRERVEAEARAYLQSETRKAEAHAATAQSRVEQKRMKEEAKAIENRKKEEARADQVIQAAEVKADKIMLNAKEEALRIKATANEEAEKLIADSNTEAERAKAEIEERKKRELAELQDKVEQLIAAGELPGREKERRGIGSKLKDTLACNYGG</sequence>